<proteinExistence type="inferred from homology"/>
<dbReference type="InterPro" id="IPR000847">
    <property type="entry name" value="LysR_HTH_N"/>
</dbReference>
<dbReference type="InterPro" id="IPR036388">
    <property type="entry name" value="WH-like_DNA-bd_sf"/>
</dbReference>
<dbReference type="SUPFAM" id="SSF53850">
    <property type="entry name" value="Periplasmic binding protein-like II"/>
    <property type="match status" value="1"/>
</dbReference>
<protein>
    <submittedName>
        <fullName evidence="6">LysR family transcriptional regulator</fullName>
    </submittedName>
</protein>
<dbReference type="CDD" id="cd08412">
    <property type="entry name" value="PBP2_PAO1_like"/>
    <property type="match status" value="1"/>
</dbReference>
<evidence type="ECO:0000256" key="1">
    <source>
        <dbReference type="ARBA" id="ARBA00009437"/>
    </source>
</evidence>
<dbReference type="SUPFAM" id="SSF46785">
    <property type="entry name" value="Winged helix' DNA-binding domain"/>
    <property type="match status" value="1"/>
</dbReference>
<dbReference type="PRINTS" id="PR00039">
    <property type="entry name" value="HTHLYSR"/>
</dbReference>
<dbReference type="InterPro" id="IPR036390">
    <property type="entry name" value="WH_DNA-bd_sf"/>
</dbReference>
<dbReference type="Gene3D" id="1.10.10.10">
    <property type="entry name" value="Winged helix-like DNA-binding domain superfamily/Winged helix DNA-binding domain"/>
    <property type="match status" value="1"/>
</dbReference>
<dbReference type="PANTHER" id="PTHR30346">
    <property type="entry name" value="TRANSCRIPTIONAL DUAL REGULATOR HCAR-RELATED"/>
    <property type="match status" value="1"/>
</dbReference>
<evidence type="ECO:0000256" key="4">
    <source>
        <dbReference type="ARBA" id="ARBA00023163"/>
    </source>
</evidence>
<dbReference type="InterPro" id="IPR005119">
    <property type="entry name" value="LysR_subst-bd"/>
</dbReference>
<reference evidence="6" key="1">
    <citation type="submission" date="2022-05" db="EMBL/GenBank/DDBJ databases">
        <title>Complete genome sequence of toluene-degrading Gulosibacter sediminis strain ACHW.36C.</title>
        <authorList>
            <person name="Wai A.C."/>
            <person name="Lai G.K."/>
            <person name="Griffin S.D."/>
            <person name="Leung F.C."/>
        </authorList>
    </citation>
    <scope>NUCLEOTIDE SEQUENCE [LARGE SCALE GENOMIC DNA]</scope>
    <source>
        <strain evidence="6">ACHW.36C</strain>
    </source>
</reference>
<evidence type="ECO:0000259" key="5">
    <source>
        <dbReference type="PROSITE" id="PS50931"/>
    </source>
</evidence>
<dbReference type="Pfam" id="PF00126">
    <property type="entry name" value="HTH_1"/>
    <property type="match status" value="1"/>
</dbReference>
<feature type="domain" description="HTH lysR-type" evidence="5">
    <location>
        <begin position="7"/>
        <end position="65"/>
    </location>
</feature>
<evidence type="ECO:0000313" key="6">
    <source>
        <dbReference type="EMBL" id="UQN15178.1"/>
    </source>
</evidence>
<sequence length="314" mass="33853">MVQRFPITLNQLVYFAECAKLLNMTAASAELHVAQSAVSTAITQLERSLGASLFIRQHSKGLILTPAGETLLRDVQRLFGELGATIDNVRAGQHEVQGRITLACFSPLAPFILPQLLGALRESQPALEVDVIEGNHEECLAALRGGRAEIALTYDLPMGDGIASTVLAEFRPHVILPATHRLASRKRIALRELADEPFVLLDLPSSTAYFLDILRSAGVEPNPRYRSSSYETVRSMVAAGLGFSILNQRPNTDETYAGDRAVAVDLSDDAPGLRVEIAALAQVQPSSRARAVEAAVREVLADPAHPARPRLPGA</sequence>
<evidence type="ECO:0000256" key="3">
    <source>
        <dbReference type="ARBA" id="ARBA00023125"/>
    </source>
</evidence>
<accession>A0ABY4N1R5</accession>
<gene>
    <name evidence="6" type="ORF">M3M28_01535</name>
</gene>
<dbReference type="PANTHER" id="PTHR30346:SF0">
    <property type="entry name" value="HCA OPERON TRANSCRIPTIONAL ACTIVATOR HCAR"/>
    <property type="match status" value="1"/>
</dbReference>
<evidence type="ECO:0000256" key="2">
    <source>
        <dbReference type="ARBA" id="ARBA00023015"/>
    </source>
</evidence>
<name>A0ABY4N1R5_9MICO</name>
<dbReference type="EMBL" id="CP097160">
    <property type="protein sequence ID" value="UQN15178.1"/>
    <property type="molecule type" value="Genomic_DNA"/>
</dbReference>
<dbReference type="PROSITE" id="PS50931">
    <property type="entry name" value="HTH_LYSR"/>
    <property type="match status" value="1"/>
</dbReference>
<comment type="similarity">
    <text evidence="1">Belongs to the LysR transcriptional regulatory family.</text>
</comment>
<organism evidence="6">
    <name type="scientific">Gulosibacter sediminis</name>
    <dbReference type="NCBI Taxonomy" id="1729695"/>
    <lineage>
        <taxon>Bacteria</taxon>
        <taxon>Bacillati</taxon>
        <taxon>Actinomycetota</taxon>
        <taxon>Actinomycetes</taxon>
        <taxon>Micrococcales</taxon>
        <taxon>Microbacteriaceae</taxon>
        <taxon>Gulosibacter</taxon>
    </lineage>
</organism>
<dbReference type="Gene3D" id="3.40.190.10">
    <property type="entry name" value="Periplasmic binding protein-like II"/>
    <property type="match status" value="2"/>
</dbReference>
<dbReference type="Pfam" id="PF03466">
    <property type="entry name" value="LysR_substrate"/>
    <property type="match status" value="1"/>
</dbReference>
<keyword evidence="4" id="KW-0804">Transcription</keyword>
<keyword evidence="3" id="KW-0238">DNA-binding</keyword>
<keyword evidence="2" id="KW-0805">Transcription regulation</keyword>